<proteinExistence type="predicted"/>
<evidence type="ECO:0000256" key="1">
    <source>
        <dbReference type="ARBA" id="ARBA00004240"/>
    </source>
</evidence>
<evidence type="ECO:0000256" key="2">
    <source>
        <dbReference type="ARBA" id="ARBA00004371"/>
    </source>
</evidence>
<dbReference type="STRING" id="1121015.GCA_000420545_00778"/>
<feature type="signal peptide" evidence="21">
    <location>
        <begin position="1"/>
        <end position="21"/>
    </location>
</feature>
<evidence type="ECO:0000256" key="4">
    <source>
        <dbReference type="ARBA" id="ARBA00004613"/>
    </source>
</evidence>
<reference evidence="23 24" key="1">
    <citation type="submission" date="2013-09" db="EMBL/GenBank/DDBJ databases">
        <title>Genome sequencing of Arenimonas oryziterrae.</title>
        <authorList>
            <person name="Chen F."/>
            <person name="Wang G."/>
        </authorList>
    </citation>
    <scope>NUCLEOTIDE SEQUENCE [LARGE SCALE GENOMIC DNA]</scope>
    <source>
        <strain evidence="23 24">YC6267</strain>
    </source>
</reference>
<evidence type="ECO:0000256" key="9">
    <source>
        <dbReference type="ARBA" id="ARBA00022723"/>
    </source>
</evidence>
<name>A0A091AY47_9GAMM</name>
<evidence type="ECO:0000256" key="6">
    <source>
        <dbReference type="ARBA" id="ARBA00022525"/>
    </source>
</evidence>
<keyword evidence="13" id="KW-0862">Zinc</keyword>
<evidence type="ECO:0000256" key="19">
    <source>
        <dbReference type="ARBA" id="ARBA00025833"/>
    </source>
</evidence>
<keyword evidence="9" id="KW-0479">Metal-binding</keyword>
<evidence type="ECO:0000256" key="18">
    <source>
        <dbReference type="ARBA" id="ARBA00023228"/>
    </source>
</evidence>
<evidence type="ECO:0000256" key="20">
    <source>
        <dbReference type="ARBA" id="ARBA00033328"/>
    </source>
</evidence>
<dbReference type="GO" id="GO:0005764">
    <property type="term" value="C:lysosome"/>
    <property type="evidence" value="ECO:0007669"/>
    <property type="project" value="UniProtKB-SubCell"/>
</dbReference>
<evidence type="ECO:0000256" key="12">
    <source>
        <dbReference type="ARBA" id="ARBA00022824"/>
    </source>
</evidence>
<dbReference type="GO" id="GO:0046872">
    <property type="term" value="F:metal ion binding"/>
    <property type="evidence" value="ECO:0007669"/>
    <property type="project" value="UniProtKB-KW"/>
</dbReference>
<keyword evidence="15" id="KW-0482">Metalloprotease</keyword>
<dbReference type="GO" id="GO:0006508">
    <property type="term" value="P:proteolysis"/>
    <property type="evidence" value="ECO:0007669"/>
    <property type="project" value="UniProtKB-KW"/>
</dbReference>
<comment type="caution">
    <text evidence="23">The sequence shown here is derived from an EMBL/GenBank/DDBJ whole genome shotgun (WGS) entry which is preliminary data.</text>
</comment>
<dbReference type="PANTHER" id="PTHR12053:SF3">
    <property type="entry name" value="CARBOXYPEPTIDASE Q"/>
    <property type="match status" value="1"/>
</dbReference>
<dbReference type="GO" id="GO:0070573">
    <property type="term" value="F:metallodipeptidase activity"/>
    <property type="evidence" value="ECO:0007669"/>
    <property type="project" value="InterPro"/>
</dbReference>
<dbReference type="SUPFAM" id="SSF53187">
    <property type="entry name" value="Zn-dependent exopeptidases"/>
    <property type="match status" value="1"/>
</dbReference>
<keyword evidence="18" id="KW-0458">Lysosome</keyword>
<keyword evidence="16" id="KW-0865">Zymogen</keyword>
<dbReference type="GO" id="GO:0005576">
    <property type="term" value="C:extracellular region"/>
    <property type="evidence" value="ECO:0007669"/>
    <property type="project" value="UniProtKB-SubCell"/>
</dbReference>
<evidence type="ECO:0000256" key="14">
    <source>
        <dbReference type="ARBA" id="ARBA00023034"/>
    </source>
</evidence>
<keyword evidence="14" id="KW-0333">Golgi apparatus</keyword>
<evidence type="ECO:0000256" key="8">
    <source>
        <dbReference type="ARBA" id="ARBA00022670"/>
    </source>
</evidence>
<keyword evidence="12" id="KW-0256">Endoplasmic reticulum</keyword>
<evidence type="ECO:0000259" key="22">
    <source>
        <dbReference type="Pfam" id="PF04389"/>
    </source>
</evidence>
<dbReference type="eggNOG" id="COG2234">
    <property type="taxonomic scope" value="Bacteria"/>
</dbReference>
<evidence type="ECO:0000256" key="5">
    <source>
        <dbReference type="ARBA" id="ARBA00014116"/>
    </source>
</evidence>
<evidence type="ECO:0000256" key="11">
    <source>
        <dbReference type="ARBA" id="ARBA00022801"/>
    </source>
</evidence>
<dbReference type="PATRIC" id="fig|1121015.4.peg.1453"/>
<dbReference type="GO" id="GO:0004180">
    <property type="term" value="F:carboxypeptidase activity"/>
    <property type="evidence" value="ECO:0007669"/>
    <property type="project" value="UniProtKB-KW"/>
</dbReference>
<keyword evidence="17" id="KW-0325">Glycoprotein</keyword>
<keyword evidence="7" id="KW-0121">Carboxypeptidase</keyword>
<evidence type="ECO:0000256" key="21">
    <source>
        <dbReference type="SAM" id="SignalP"/>
    </source>
</evidence>
<keyword evidence="24" id="KW-1185">Reference proteome</keyword>
<dbReference type="AlphaFoldDB" id="A0A091AY47"/>
<dbReference type="Pfam" id="PF04389">
    <property type="entry name" value="Peptidase_M28"/>
    <property type="match status" value="1"/>
</dbReference>
<dbReference type="OrthoDB" id="9769665at2"/>
<evidence type="ECO:0000256" key="7">
    <source>
        <dbReference type="ARBA" id="ARBA00022645"/>
    </source>
</evidence>
<keyword evidence="11" id="KW-0378">Hydrolase</keyword>
<comment type="subunit">
    <text evidence="19">Homodimer. The monomeric form is inactive while the homodimer is active.</text>
</comment>
<keyword evidence="10 21" id="KW-0732">Signal</keyword>
<organism evidence="23 24">
    <name type="scientific">Arenimonas oryziterrae DSM 21050 = YC6267</name>
    <dbReference type="NCBI Taxonomy" id="1121015"/>
    <lineage>
        <taxon>Bacteria</taxon>
        <taxon>Pseudomonadati</taxon>
        <taxon>Pseudomonadota</taxon>
        <taxon>Gammaproteobacteria</taxon>
        <taxon>Lysobacterales</taxon>
        <taxon>Lysobacteraceae</taxon>
        <taxon>Arenimonas</taxon>
    </lineage>
</organism>
<feature type="domain" description="Peptidase M28" evidence="22">
    <location>
        <begin position="259"/>
        <end position="444"/>
    </location>
</feature>
<sequence length="469" mass="49464">MPTIRPLVFALSVLLSASAGAADFDARALRDAEQLRAGNERGTDAYAIVESLTTEVGPRMAGTPAYDRAVAWAQAKFKALGYDRVYLEPVSFPVWERRHESAEVLAPYPQRLLITALGGSVGTGGKVLEAEVVEFANLEALKAAPADSLKGKIAYISNRMERFKDGHGYGPAVSARGGGASEASKKGAVGYLLRSIGTDSARMPHTGTMRYAEGVTKIPAAALSNPDADLLSNMLRRGKPVTLRLDIDAGMNGTKTSYNVIGEIRGRSKPDEVVVIGGHLDSWDLGTGAIDDGAGVAITMSAGAMIGRLDRAPRRTIRVIAFANEEQGLFGGRAYADAHLAQVDAHQVGAESDFGAGRVYAFRAGTAPEAQPVIAKIGEMLAPLGIVYEPGRGGPGPDVGPLAGKGMPWAQLAQDGTDYFDYHHTANDTLDKIDTKAMDQQAAAYAVMAYLSAETDVDFGKSPPLTGEE</sequence>
<accession>A0A091AY47</accession>
<dbReference type="InterPro" id="IPR007484">
    <property type="entry name" value="Peptidase_M28"/>
</dbReference>
<gene>
    <name evidence="23" type="ORF">N789_09830</name>
</gene>
<evidence type="ECO:0000256" key="10">
    <source>
        <dbReference type="ARBA" id="ARBA00022729"/>
    </source>
</evidence>
<evidence type="ECO:0000256" key="13">
    <source>
        <dbReference type="ARBA" id="ARBA00022833"/>
    </source>
</evidence>
<evidence type="ECO:0000313" key="23">
    <source>
        <dbReference type="EMBL" id="KFN43564.1"/>
    </source>
</evidence>
<dbReference type="PANTHER" id="PTHR12053">
    <property type="entry name" value="PROTEASE FAMILY M28 PLASMA GLUTAMATE CARBOXYPEPTIDASE-RELATED"/>
    <property type="match status" value="1"/>
</dbReference>
<evidence type="ECO:0000256" key="16">
    <source>
        <dbReference type="ARBA" id="ARBA00023145"/>
    </source>
</evidence>
<protein>
    <recommendedName>
        <fullName evidence="5">Carboxypeptidase Q</fullName>
    </recommendedName>
    <alternativeName>
        <fullName evidence="20">Plasma glutamate carboxypeptidase</fullName>
    </alternativeName>
</protein>
<evidence type="ECO:0000256" key="17">
    <source>
        <dbReference type="ARBA" id="ARBA00023180"/>
    </source>
</evidence>
<dbReference type="InterPro" id="IPR039866">
    <property type="entry name" value="CPQ"/>
</dbReference>
<evidence type="ECO:0000313" key="24">
    <source>
        <dbReference type="Proteomes" id="UP000029385"/>
    </source>
</evidence>
<feature type="chain" id="PRO_5001870655" description="Carboxypeptidase Q" evidence="21">
    <location>
        <begin position="22"/>
        <end position="469"/>
    </location>
</feature>
<evidence type="ECO:0000256" key="3">
    <source>
        <dbReference type="ARBA" id="ARBA00004555"/>
    </source>
</evidence>
<dbReference type="Proteomes" id="UP000029385">
    <property type="component" value="Unassembled WGS sequence"/>
</dbReference>
<keyword evidence="6" id="KW-0964">Secreted</keyword>
<dbReference type="Gene3D" id="3.40.630.10">
    <property type="entry name" value="Zn peptidases"/>
    <property type="match status" value="1"/>
</dbReference>
<dbReference type="EMBL" id="AVCI01000005">
    <property type="protein sequence ID" value="KFN43564.1"/>
    <property type="molecule type" value="Genomic_DNA"/>
</dbReference>
<evidence type="ECO:0000256" key="15">
    <source>
        <dbReference type="ARBA" id="ARBA00023049"/>
    </source>
</evidence>
<comment type="subcellular location">
    <subcellularLocation>
        <location evidence="1">Endoplasmic reticulum</location>
    </subcellularLocation>
    <subcellularLocation>
        <location evidence="3">Golgi apparatus</location>
    </subcellularLocation>
    <subcellularLocation>
        <location evidence="2">Lysosome</location>
    </subcellularLocation>
    <subcellularLocation>
        <location evidence="4">Secreted</location>
    </subcellularLocation>
</comment>
<dbReference type="Gene3D" id="3.50.30.30">
    <property type="match status" value="1"/>
</dbReference>
<keyword evidence="8" id="KW-0645">Protease</keyword>